<evidence type="ECO:0000256" key="3">
    <source>
        <dbReference type="ARBA" id="ARBA00022723"/>
    </source>
</evidence>
<feature type="compositionally biased region" description="Low complexity" evidence="10">
    <location>
        <begin position="919"/>
        <end position="928"/>
    </location>
</feature>
<feature type="compositionally biased region" description="Low complexity" evidence="10">
    <location>
        <begin position="1512"/>
        <end position="1523"/>
    </location>
</feature>
<evidence type="ECO:0000259" key="11">
    <source>
        <dbReference type="PROSITE" id="PS50157"/>
    </source>
</evidence>
<keyword evidence="3" id="KW-0479">Metal-binding</keyword>
<evidence type="ECO:0000256" key="10">
    <source>
        <dbReference type="SAM" id="MobiDB-lite"/>
    </source>
</evidence>
<feature type="compositionally biased region" description="Polar residues" evidence="10">
    <location>
        <begin position="196"/>
        <end position="207"/>
    </location>
</feature>
<dbReference type="FunFam" id="3.30.160.60:FF:002343">
    <property type="entry name" value="Zinc finger protein 33A"/>
    <property type="match status" value="1"/>
</dbReference>
<evidence type="ECO:0000256" key="7">
    <source>
        <dbReference type="ARBA" id="ARBA00023125"/>
    </source>
</evidence>
<dbReference type="PROSITE" id="PS50157">
    <property type="entry name" value="ZINC_FINGER_C2H2_2"/>
    <property type="match status" value="3"/>
</dbReference>
<evidence type="ECO:0000256" key="2">
    <source>
        <dbReference type="ARBA" id="ARBA00006991"/>
    </source>
</evidence>
<feature type="compositionally biased region" description="Acidic residues" evidence="10">
    <location>
        <begin position="539"/>
        <end position="549"/>
    </location>
</feature>
<feature type="compositionally biased region" description="Polar residues" evidence="10">
    <location>
        <begin position="610"/>
        <end position="622"/>
    </location>
</feature>
<name>A0A2G8KX06_STIJA</name>
<protein>
    <recommendedName>
        <fullName evidence="11">C2H2-type domain-containing protein</fullName>
    </recommendedName>
</protein>
<feature type="domain" description="C2H2-type" evidence="11">
    <location>
        <begin position="1467"/>
        <end position="1494"/>
    </location>
</feature>
<feature type="compositionally biased region" description="Basic and acidic residues" evidence="10">
    <location>
        <begin position="169"/>
        <end position="184"/>
    </location>
</feature>
<feature type="compositionally biased region" description="Polar residues" evidence="10">
    <location>
        <begin position="574"/>
        <end position="586"/>
    </location>
</feature>
<keyword evidence="7" id="KW-0238">DNA-binding</keyword>
<feature type="region of interest" description="Disordered" evidence="10">
    <location>
        <begin position="412"/>
        <end position="704"/>
    </location>
</feature>
<dbReference type="Proteomes" id="UP000230750">
    <property type="component" value="Unassembled WGS sequence"/>
</dbReference>
<feature type="compositionally biased region" description="Polar residues" evidence="10">
    <location>
        <begin position="456"/>
        <end position="471"/>
    </location>
</feature>
<feature type="compositionally biased region" description="Polar residues" evidence="10">
    <location>
        <begin position="1262"/>
        <end position="1282"/>
    </location>
</feature>
<comment type="similarity">
    <text evidence="2">Belongs to the krueppel C2H2-type zinc-finger protein family.</text>
</comment>
<keyword evidence="13" id="KW-1185">Reference proteome</keyword>
<feature type="compositionally biased region" description="Polar residues" evidence="10">
    <location>
        <begin position="668"/>
        <end position="683"/>
    </location>
</feature>
<dbReference type="SUPFAM" id="SSF57667">
    <property type="entry name" value="beta-beta-alpha zinc fingers"/>
    <property type="match status" value="2"/>
</dbReference>
<feature type="compositionally biased region" description="Polar residues" evidence="10">
    <location>
        <begin position="426"/>
        <end position="445"/>
    </location>
</feature>
<evidence type="ECO:0000256" key="5">
    <source>
        <dbReference type="ARBA" id="ARBA00022771"/>
    </source>
</evidence>
<proteinExistence type="inferred from homology"/>
<comment type="subcellular location">
    <subcellularLocation>
        <location evidence="1">Nucleus</location>
    </subcellularLocation>
</comment>
<feature type="region of interest" description="Disordered" evidence="10">
    <location>
        <begin position="1203"/>
        <end position="1227"/>
    </location>
</feature>
<keyword evidence="8" id="KW-0539">Nucleus</keyword>
<feature type="compositionally biased region" description="Low complexity" evidence="10">
    <location>
        <begin position="1245"/>
        <end position="1257"/>
    </location>
</feature>
<evidence type="ECO:0000256" key="9">
    <source>
        <dbReference type="PROSITE-ProRule" id="PRU00042"/>
    </source>
</evidence>
<reference evidence="12 13" key="1">
    <citation type="journal article" date="2017" name="PLoS Biol.">
        <title>The sea cucumber genome provides insights into morphological evolution and visceral regeneration.</title>
        <authorList>
            <person name="Zhang X."/>
            <person name="Sun L."/>
            <person name="Yuan J."/>
            <person name="Sun Y."/>
            <person name="Gao Y."/>
            <person name="Zhang L."/>
            <person name="Li S."/>
            <person name="Dai H."/>
            <person name="Hamel J.F."/>
            <person name="Liu C."/>
            <person name="Yu Y."/>
            <person name="Liu S."/>
            <person name="Lin W."/>
            <person name="Guo K."/>
            <person name="Jin S."/>
            <person name="Xu P."/>
            <person name="Storey K.B."/>
            <person name="Huan P."/>
            <person name="Zhang T."/>
            <person name="Zhou Y."/>
            <person name="Zhang J."/>
            <person name="Lin C."/>
            <person name="Li X."/>
            <person name="Xing L."/>
            <person name="Huo D."/>
            <person name="Sun M."/>
            <person name="Wang L."/>
            <person name="Mercier A."/>
            <person name="Li F."/>
            <person name="Yang H."/>
            <person name="Xiang J."/>
        </authorList>
    </citation>
    <scope>NUCLEOTIDE SEQUENCE [LARGE SCALE GENOMIC DNA]</scope>
    <source>
        <strain evidence="12">Shaxun</strain>
        <tissue evidence="12">Muscle</tissue>
    </source>
</reference>
<feature type="region of interest" description="Disordered" evidence="10">
    <location>
        <begin position="294"/>
        <end position="399"/>
    </location>
</feature>
<feature type="compositionally biased region" description="Basic and acidic residues" evidence="10">
    <location>
        <begin position="958"/>
        <end position="968"/>
    </location>
</feature>
<feature type="compositionally biased region" description="Basic residues" evidence="10">
    <location>
        <begin position="978"/>
        <end position="1001"/>
    </location>
</feature>
<dbReference type="FunFam" id="3.30.160.60:FF:000663">
    <property type="entry name" value="Zinc finger protein 45"/>
    <property type="match status" value="1"/>
</dbReference>
<feature type="compositionally biased region" description="Basic and acidic residues" evidence="10">
    <location>
        <begin position="597"/>
        <end position="608"/>
    </location>
</feature>
<dbReference type="GO" id="GO:0003677">
    <property type="term" value="F:DNA binding"/>
    <property type="evidence" value="ECO:0007669"/>
    <property type="project" value="UniProtKB-KW"/>
</dbReference>
<evidence type="ECO:0000313" key="12">
    <source>
        <dbReference type="EMBL" id="PIK52529.1"/>
    </source>
</evidence>
<feature type="domain" description="C2H2-type" evidence="11">
    <location>
        <begin position="1439"/>
        <end position="1466"/>
    </location>
</feature>
<dbReference type="PANTHER" id="PTHR24379">
    <property type="entry name" value="KRAB AND ZINC FINGER DOMAIN-CONTAINING"/>
    <property type="match status" value="1"/>
</dbReference>
<dbReference type="InterPro" id="IPR013087">
    <property type="entry name" value="Znf_C2H2_type"/>
</dbReference>
<feature type="compositionally biased region" description="Basic and acidic residues" evidence="10">
    <location>
        <begin position="104"/>
        <end position="114"/>
    </location>
</feature>
<feature type="compositionally biased region" description="Basic and acidic residues" evidence="10">
    <location>
        <begin position="655"/>
        <end position="667"/>
    </location>
</feature>
<dbReference type="PANTHER" id="PTHR24379:SF121">
    <property type="entry name" value="C2H2-TYPE DOMAIN-CONTAINING PROTEIN"/>
    <property type="match status" value="1"/>
</dbReference>
<feature type="domain" description="C2H2-type" evidence="11">
    <location>
        <begin position="1411"/>
        <end position="1438"/>
    </location>
</feature>
<keyword evidence="6" id="KW-0862">Zinc</keyword>
<evidence type="ECO:0000256" key="8">
    <source>
        <dbReference type="ARBA" id="ARBA00023242"/>
    </source>
</evidence>
<comment type="caution">
    <text evidence="12">The sequence shown here is derived from an EMBL/GenBank/DDBJ whole genome shotgun (WGS) entry which is preliminary data.</text>
</comment>
<dbReference type="GO" id="GO:0008270">
    <property type="term" value="F:zinc ion binding"/>
    <property type="evidence" value="ECO:0007669"/>
    <property type="project" value="UniProtKB-KW"/>
</dbReference>
<evidence type="ECO:0000256" key="6">
    <source>
        <dbReference type="ARBA" id="ARBA00022833"/>
    </source>
</evidence>
<evidence type="ECO:0000313" key="13">
    <source>
        <dbReference type="Proteomes" id="UP000230750"/>
    </source>
</evidence>
<dbReference type="EMBL" id="MRZV01000325">
    <property type="protein sequence ID" value="PIK52529.1"/>
    <property type="molecule type" value="Genomic_DNA"/>
</dbReference>
<feature type="region of interest" description="Disordered" evidence="10">
    <location>
        <begin position="169"/>
        <end position="207"/>
    </location>
</feature>
<feature type="region of interest" description="Disordered" evidence="10">
    <location>
        <begin position="1245"/>
        <end position="1282"/>
    </location>
</feature>
<feature type="region of interest" description="Disordered" evidence="10">
    <location>
        <begin position="63"/>
        <end position="134"/>
    </location>
</feature>
<dbReference type="OrthoDB" id="6219366at2759"/>
<dbReference type="Gene3D" id="3.30.1490.490">
    <property type="match status" value="1"/>
</dbReference>
<dbReference type="SMART" id="SM00355">
    <property type="entry name" value="ZnF_C2H2"/>
    <property type="match status" value="6"/>
</dbReference>
<sequence>MWILPIEYKNPIFSVKFNGHLGSTEVKVWKLCKHKNSEKLCEAKHLRPSSALSFTMEHHVTYLPPPGLPPSTEHDPNLAQPGSHSSITSTSHSEHSPVAGHGGHHPEQLLHDGGKQSSNHGHHSSSSGDVSHDRMHQPHVMQNASIHGNSSYCYGNHSQSGFAMYADKSNHASHHDTSQHRSSDSLRQAGMETENVHQASKVDQSSIYRPVDLPSYYSRFMPDLGKQSSDYRHHPKTVDDGSASMRGHYDVAHVSQAGVGDHFHRGSINPFQPPDLSHGYRVVTDNTKHLTHPVHRESLPHESLRQHPSEQQHRYQSSSDDSPDPHPPDRSSPSQPQDLSRSRLHVNSSDSTNMASYPYTEIQGEPTEAHQETDADGGQRNSFHHTKHQSSGHLPPLHMPFYGHELYRKAVGSSEHGGHSVGNIASPGQKTTDNVREQMTASPTPLNARPAGEGGTSSPEETITVSGQQKFSDVRESEKEIASENDAVRNSPQDVNLHLEKVNSPEAAGDVTNYNEDDPHQREENGEVTAADAKTAENEAGEYEAEDEENSSHNEVDESEECENAPRLTEHSQTENGQHQNDQTHGQDAAENTDGPKTTEMDDTHDVKSITVQHPVANNGNVVQEKEGAAEESVEVQAKYPAFIKQPPIDEAEDTKDVFQEKKDTGDRSQSSKATEPESTSGANAPENLAPEPERDAPIQMKVDVTVDSKWQQVMSESGFGDRHSDFAGFLLNFYISNKAQVEQLSINAKPSRNSRKSRRPSRQSHTSPDQVFISDDMEEQNVQQSGATLASEGRPRLRPGRKAAQPKVASLNRRKGGQRTPRKRKLDESYLPYSPVPIYKTKPSDPLHVTDANEFRGKNQSSLDRVGVISFSEDSSLESGVDADDHASDADFQPAGYHSDSADDDKPLNFHKTKLRSHSSSGLNSSSVVNKKTECEYILENNNPRAPLKIKFKQSRKLSESQVKKDATQVTGGTTTRTRKPRKPAKPKKTVRAKRPAKPKARAEEGATAVPAKRGRKPSRNTTAPVKQRRGKNSKPIVKISWNELMKQYQCKICQYESPCITDMSLHLFDGHMEVVDDLAKVYSKLEITVGDRTATAFEFLTGRKYEDKSFRGEDEQHNKRLPPVSGILSSILSHQEAESRMPPTSEIVMTALSQALPPATNAMAFLHGAPPGAVFGALSATGALPYIPGLSHHALGDGGLPPLPGGGYPPNISRSHECPPMPPSSIDSHVSLLNAAAIATSQASSVSQTSSEADAGSPATDASNRQKPLEGISQQSTMLSCQSEPRGLYLNKFRKSGVDIEQLSKSLEVDQVITLIEKWVKIRTQCPNCHRGIRVSKRTNKHRCRGSDDKPVYVLCDVCGNSYQKEYFSLHYNRIHLQSLVSCNVCHKKFTPSSLPKHLFKHTNPPAAFKCGTCPKSFRFRMDLERHELVHRVDKPYMCPTCGRGFTQKSNMQYHMRQHTGEQPYKCDNCMKSFTHNVSLKNHLKKHHGIDLWAMGYTGGGRPKKEQNMPSSAPATSIPST</sequence>
<feature type="region of interest" description="Disordered" evidence="10">
    <location>
        <begin position="954"/>
        <end position="1034"/>
    </location>
</feature>
<dbReference type="PROSITE" id="PS00028">
    <property type="entry name" value="ZINC_FINGER_C2H2_1"/>
    <property type="match status" value="3"/>
</dbReference>
<feature type="compositionally biased region" description="Polar residues" evidence="10">
    <location>
        <begin position="345"/>
        <end position="355"/>
    </location>
</feature>
<dbReference type="Gene3D" id="3.30.160.60">
    <property type="entry name" value="Classic Zinc Finger"/>
    <property type="match status" value="3"/>
</dbReference>
<feature type="compositionally biased region" description="Basic and acidic residues" evidence="10">
    <location>
        <begin position="472"/>
        <end position="482"/>
    </location>
</feature>
<feature type="compositionally biased region" description="Basic residues" evidence="10">
    <location>
        <begin position="813"/>
        <end position="825"/>
    </location>
</feature>
<organism evidence="12 13">
    <name type="scientific">Stichopus japonicus</name>
    <name type="common">Sea cucumber</name>
    <dbReference type="NCBI Taxonomy" id="307972"/>
    <lineage>
        <taxon>Eukaryota</taxon>
        <taxon>Metazoa</taxon>
        <taxon>Echinodermata</taxon>
        <taxon>Eleutherozoa</taxon>
        <taxon>Echinozoa</taxon>
        <taxon>Holothuroidea</taxon>
        <taxon>Aspidochirotacea</taxon>
        <taxon>Aspidochirotida</taxon>
        <taxon>Stichopodidae</taxon>
        <taxon>Apostichopus</taxon>
    </lineage>
</organism>
<feature type="compositionally biased region" description="Basic residues" evidence="10">
    <location>
        <begin position="753"/>
        <end position="763"/>
    </location>
</feature>
<evidence type="ECO:0000256" key="1">
    <source>
        <dbReference type="ARBA" id="ARBA00004123"/>
    </source>
</evidence>
<keyword evidence="4" id="KW-0677">Repeat</keyword>
<evidence type="ECO:0000256" key="4">
    <source>
        <dbReference type="ARBA" id="ARBA00022737"/>
    </source>
</evidence>
<feature type="region of interest" description="Disordered" evidence="10">
    <location>
        <begin position="1501"/>
        <end position="1523"/>
    </location>
</feature>
<feature type="compositionally biased region" description="Low complexity" evidence="10">
    <location>
        <begin position="115"/>
        <end position="129"/>
    </location>
</feature>
<dbReference type="Pfam" id="PF00096">
    <property type="entry name" value="zf-C2H2"/>
    <property type="match status" value="2"/>
</dbReference>
<feature type="region of interest" description="Disordered" evidence="10">
    <location>
        <begin position="878"/>
        <end position="930"/>
    </location>
</feature>
<dbReference type="GO" id="GO:0005634">
    <property type="term" value="C:nucleus"/>
    <property type="evidence" value="ECO:0007669"/>
    <property type="project" value="UniProtKB-SubCell"/>
</dbReference>
<keyword evidence="5 9" id="KW-0863">Zinc-finger</keyword>
<feature type="compositionally biased region" description="Basic and acidic residues" evidence="10">
    <location>
        <begin position="294"/>
        <end position="313"/>
    </location>
</feature>
<dbReference type="STRING" id="307972.A0A2G8KX06"/>
<dbReference type="InterPro" id="IPR036236">
    <property type="entry name" value="Znf_C2H2_sf"/>
</dbReference>
<feature type="region of interest" description="Disordered" evidence="10">
    <location>
        <begin position="746"/>
        <end position="860"/>
    </location>
</feature>
<accession>A0A2G8KX06</accession>
<gene>
    <name evidence="12" type="ORF">BSL78_10568</name>
</gene>